<dbReference type="Pfam" id="PF03130">
    <property type="entry name" value="HEAT_PBS"/>
    <property type="match status" value="1"/>
</dbReference>
<keyword evidence="4" id="KW-1185">Reference proteome</keyword>
<dbReference type="PANTHER" id="PTHR12697">
    <property type="entry name" value="PBS LYASE HEAT-LIKE PROTEIN"/>
    <property type="match status" value="1"/>
</dbReference>
<name>A0A0K1EFG0_CHOCO</name>
<proteinExistence type="predicted"/>
<feature type="region of interest" description="Disordered" evidence="1">
    <location>
        <begin position="380"/>
        <end position="413"/>
    </location>
</feature>
<sequence length="905" mass="93055">MPRALSVEPRRRLRVALAAALSLAPLVAAPDASAFLWPNVSDQIARALTSGDVVERRLAAQRLGELPLETAQKLVQRAMADPDVEVRLRVAQAAIGFRLPRAGDLVIDWLGEGDARLRLAACDVIRAAPTDRSVTALGRVLGDPDPNVRIAAAAAMGSSGLTEAVSALLGHLDDTAPEVRAEVGRALGRIGDARAVVPLIGKVQDAIPEVRRAVARSLGELGDTRAVSALMLALQDTAQEVRIEAVNALGKLRSDEATLAIAPLASQDDTDAGTLGSPFGFPRMPGRPQDDRGGRGEVREAALRALGRIGSEAAVKLLVAALAKDDAGAPRSPVRDALVASGKTAAPALVAALSGSPLGNTGAGAALVLGRLGAASAREARAGRDGRDAAAGTPASTAEAGARADTTAGTAPREAREAIVRGMQRGVVPLRFGLRALADLGDPAALPTVLELLGDEDPSVRREAILTSMALLDPARADGRAVDPARALLQDVATPLDERIELARLLGRTGSPRAQEALLPLVKAKSTALRLAALEALGSLRISAGAADKVLLGALDDESADVRLRAAVALSRVAGKGAAGVLLERLTVAAEQDRGALGIAIAGALARTADPALVRKVEAAVASAPEAARDALIEGLGRTRDKAAGEALARLARGGIDDRRKVAEALAGHPEQVQTLRRLVTDADPGVRAGAVWSLGLVGGRDTLGALGAALKDPDVTVAGNAAATIGRVAARTNQPAAAPPLLCPALTDSRPYVRANALSGLTVAGARCDRTLARDLLARDPAEAVRLAAAEHLTRSAREPGKEGLADARALARCESDDRNAMVALRCARAPQPVSARPDSTVRDGVAVFVVPEGRRSPLERAPFALVRPDGLMRLGLADRRGALFEASAPSGTLRLAVPAPLVR</sequence>
<dbReference type="PANTHER" id="PTHR12697:SF5">
    <property type="entry name" value="DEOXYHYPUSINE HYDROXYLASE"/>
    <property type="match status" value="1"/>
</dbReference>
<organism evidence="3 4">
    <name type="scientific">Chondromyces crocatus</name>
    <dbReference type="NCBI Taxonomy" id="52"/>
    <lineage>
        <taxon>Bacteria</taxon>
        <taxon>Pseudomonadati</taxon>
        <taxon>Myxococcota</taxon>
        <taxon>Polyangia</taxon>
        <taxon>Polyangiales</taxon>
        <taxon>Polyangiaceae</taxon>
        <taxon>Chondromyces</taxon>
    </lineage>
</organism>
<protein>
    <submittedName>
        <fullName evidence="3">Phosphohydrolase</fullName>
    </submittedName>
</protein>
<dbReference type="InterPro" id="IPR011989">
    <property type="entry name" value="ARM-like"/>
</dbReference>
<dbReference type="GO" id="GO:0016787">
    <property type="term" value="F:hydrolase activity"/>
    <property type="evidence" value="ECO:0007669"/>
    <property type="project" value="UniProtKB-KW"/>
</dbReference>
<reference evidence="3 4" key="1">
    <citation type="submission" date="2015-07" db="EMBL/GenBank/DDBJ databases">
        <title>Genome analysis of myxobacterium Chondromyces crocatus Cm c5 reveals a high potential for natural compound synthesis and the genetic basis for the loss of fruiting body formation.</title>
        <authorList>
            <person name="Zaburannyi N."/>
            <person name="Bunk B."/>
            <person name="Maier J."/>
            <person name="Overmann J."/>
            <person name="Mueller R."/>
        </authorList>
    </citation>
    <scope>NUCLEOTIDE SEQUENCE [LARGE SCALE GENOMIC DNA]</scope>
    <source>
        <strain evidence="3 4">Cm c5</strain>
    </source>
</reference>
<gene>
    <name evidence="3" type="ORF">CMC5_034700</name>
</gene>
<keyword evidence="2" id="KW-0732">Signal</keyword>
<feature type="chain" id="PRO_5005459362" evidence="2">
    <location>
        <begin position="29"/>
        <end position="905"/>
    </location>
</feature>
<evidence type="ECO:0000256" key="2">
    <source>
        <dbReference type="SAM" id="SignalP"/>
    </source>
</evidence>
<dbReference type="AlphaFoldDB" id="A0A0K1EFG0"/>
<dbReference type="InterPro" id="IPR016024">
    <property type="entry name" value="ARM-type_fold"/>
</dbReference>
<dbReference type="GO" id="GO:0016491">
    <property type="term" value="F:oxidoreductase activity"/>
    <property type="evidence" value="ECO:0007669"/>
    <property type="project" value="TreeGrafter"/>
</dbReference>
<evidence type="ECO:0000313" key="3">
    <source>
        <dbReference type="EMBL" id="AKT39323.1"/>
    </source>
</evidence>
<dbReference type="KEGG" id="ccro:CMC5_034700"/>
<feature type="signal peptide" evidence="2">
    <location>
        <begin position="1"/>
        <end position="28"/>
    </location>
</feature>
<dbReference type="EMBL" id="CP012159">
    <property type="protein sequence ID" value="AKT39323.1"/>
    <property type="molecule type" value="Genomic_DNA"/>
</dbReference>
<dbReference type="InterPro" id="IPR004155">
    <property type="entry name" value="PBS_lyase_HEAT"/>
</dbReference>
<dbReference type="Gene3D" id="1.25.10.10">
    <property type="entry name" value="Leucine-rich Repeat Variant"/>
    <property type="match status" value="6"/>
</dbReference>
<dbReference type="STRING" id="52.CMC5_034700"/>
<evidence type="ECO:0000256" key="1">
    <source>
        <dbReference type="SAM" id="MobiDB-lite"/>
    </source>
</evidence>
<dbReference type="SUPFAM" id="SSF48371">
    <property type="entry name" value="ARM repeat"/>
    <property type="match status" value="2"/>
</dbReference>
<dbReference type="OrthoDB" id="3661251at2"/>
<feature type="compositionally biased region" description="Low complexity" evidence="1">
    <location>
        <begin position="389"/>
        <end position="411"/>
    </location>
</feature>
<dbReference type="SMART" id="SM00567">
    <property type="entry name" value="EZ_HEAT"/>
    <property type="match status" value="14"/>
</dbReference>
<evidence type="ECO:0000313" key="4">
    <source>
        <dbReference type="Proteomes" id="UP000067626"/>
    </source>
</evidence>
<keyword evidence="3" id="KW-0378">Hydrolase</keyword>
<dbReference type="Pfam" id="PF13646">
    <property type="entry name" value="HEAT_2"/>
    <property type="match status" value="4"/>
</dbReference>
<dbReference type="Proteomes" id="UP000067626">
    <property type="component" value="Chromosome"/>
</dbReference>
<dbReference type="RefSeq" id="WP_050431435.1">
    <property type="nucleotide sequence ID" value="NZ_CP012159.1"/>
</dbReference>
<accession>A0A0K1EFG0</accession>